<dbReference type="EMBL" id="GBRH01248876">
    <property type="protein sequence ID" value="JAD49019.1"/>
    <property type="molecule type" value="Transcribed_RNA"/>
</dbReference>
<name>A0A0A9ABI2_ARUDO</name>
<evidence type="ECO:0000313" key="1">
    <source>
        <dbReference type="EMBL" id="JAD49019.1"/>
    </source>
</evidence>
<proteinExistence type="predicted"/>
<accession>A0A0A9ABI2</accession>
<sequence length="28" mass="3214">MDVATSAKCRKCMAFLRGWSIMHAWLLS</sequence>
<protein>
    <submittedName>
        <fullName evidence="1">Uncharacterized protein</fullName>
    </submittedName>
</protein>
<organism evidence="1">
    <name type="scientific">Arundo donax</name>
    <name type="common">Giant reed</name>
    <name type="synonym">Donax arundinaceus</name>
    <dbReference type="NCBI Taxonomy" id="35708"/>
    <lineage>
        <taxon>Eukaryota</taxon>
        <taxon>Viridiplantae</taxon>
        <taxon>Streptophyta</taxon>
        <taxon>Embryophyta</taxon>
        <taxon>Tracheophyta</taxon>
        <taxon>Spermatophyta</taxon>
        <taxon>Magnoliopsida</taxon>
        <taxon>Liliopsida</taxon>
        <taxon>Poales</taxon>
        <taxon>Poaceae</taxon>
        <taxon>PACMAD clade</taxon>
        <taxon>Arundinoideae</taxon>
        <taxon>Arundineae</taxon>
        <taxon>Arundo</taxon>
    </lineage>
</organism>
<dbReference type="AlphaFoldDB" id="A0A0A9ABI2"/>
<reference evidence="1" key="2">
    <citation type="journal article" date="2015" name="Data Brief">
        <title>Shoot transcriptome of the giant reed, Arundo donax.</title>
        <authorList>
            <person name="Barrero R.A."/>
            <person name="Guerrero F.D."/>
            <person name="Moolhuijzen P."/>
            <person name="Goolsby J.A."/>
            <person name="Tidwell J."/>
            <person name="Bellgard S.E."/>
            <person name="Bellgard M.I."/>
        </authorList>
    </citation>
    <scope>NUCLEOTIDE SEQUENCE</scope>
    <source>
        <tissue evidence="1">Shoot tissue taken approximately 20 cm above the soil surface</tissue>
    </source>
</reference>
<reference evidence="1" key="1">
    <citation type="submission" date="2014-09" db="EMBL/GenBank/DDBJ databases">
        <authorList>
            <person name="Magalhaes I.L.F."/>
            <person name="Oliveira U."/>
            <person name="Santos F.R."/>
            <person name="Vidigal T.H.D.A."/>
            <person name="Brescovit A.D."/>
            <person name="Santos A.J."/>
        </authorList>
    </citation>
    <scope>NUCLEOTIDE SEQUENCE</scope>
    <source>
        <tissue evidence="1">Shoot tissue taken approximately 20 cm above the soil surface</tissue>
    </source>
</reference>